<evidence type="ECO:0000256" key="2">
    <source>
        <dbReference type="ARBA" id="ARBA00006657"/>
    </source>
</evidence>
<dbReference type="PROSITE" id="PS51898">
    <property type="entry name" value="TYR_RECOMBINASE"/>
    <property type="match status" value="1"/>
</dbReference>
<dbReference type="CDD" id="cd00798">
    <property type="entry name" value="INT_XerDC_C"/>
    <property type="match status" value="1"/>
</dbReference>
<keyword evidence="3 10" id="KW-0963">Cytoplasm</keyword>
<evidence type="ECO:0000256" key="6">
    <source>
        <dbReference type="ARBA" id="ARBA00022908"/>
    </source>
</evidence>
<feature type="domain" description="Tyr recombinase" evidence="12">
    <location>
        <begin position="105"/>
        <end position="286"/>
    </location>
</feature>
<dbReference type="EMBL" id="PVNS01000009">
    <property type="protein sequence ID" value="PRO65239.1"/>
    <property type="molecule type" value="Genomic_DNA"/>
</dbReference>
<dbReference type="PANTHER" id="PTHR30349">
    <property type="entry name" value="PHAGE INTEGRASE-RELATED"/>
    <property type="match status" value="1"/>
</dbReference>
<dbReference type="NCBIfam" id="NF001399">
    <property type="entry name" value="PRK00283.1"/>
    <property type="match status" value="1"/>
</dbReference>
<evidence type="ECO:0000256" key="9">
    <source>
        <dbReference type="ARBA" id="ARBA00023306"/>
    </source>
</evidence>
<keyword evidence="15" id="KW-1185">Reference proteome</keyword>
<comment type="similarity">
    <text evidence="2 10">Belongs to the 'phage' integrase family. XerC subfamily.</text>
</comment>
<feature type="active site" description="O-(3'-phospho-DNA)-tyrosine intermediate" evidence="10">
    <location>
        <position position="273"/>
    </location>
</feature>
<dbReference type="GO" id="GO:0003677">
    <property type="term" value="F:DNA binding"/>
    <property type="evidence" value="ECO:0007669"/>
    <property type="project" value="UniProtKB-UniRule"/>
</dbReference>
<dbReference type="Pfam" id="PF02899">
    <property type="entry name" value="Phage_int_SAM_1"/>
    <property type="match status" value="1"/>
</dbReference>
<dbReference type="GO" id="GO:0006313">
    <property type="term" value="P:DNA transposition"/>
    <property type="evidence" value="ECO:0007669"/>
    <property type="project" value="UniProtKB-UniRule"/>
</dbReference>
<dbReference type="GO" id="GO:0007059">
    <property type="term" value="P:chromosome segregation"/>
    <property type="evidence" value="ECO:0007669"/>
    <property type="project" value="UniProtKB-UniRule"/>
</dbReference>
<dbReference type="GO" id="GO:0009037">
    <property type="term" value="F:tyrosine-based site-specific recombinase activity"/>
    <property type="evidence" value="ECO:0007669"/>
    <property type="project" value="UniProtKB-UniRule"/>
</dbReference>
<dbReference type="Gene3D" id="1.10.150.130">
    <property type="match status" value="1"/>
</dbReference>
<evidence type="ECO:0000256" key="11">
    <source>
        <dbReference type="NCBIfam" id="TIGR02224"/>
    </source>
</evidence>
<dbReference type="Pfam" id="PF00589">
    <property type="entry name" value="Phage_integrase"/>
    <property type="match status" value="1"/>
</dbReference>
<keyword evidence="4 10" id="KW-0132">Cell division</keyword>
<evidence type="ECO:0000259" key="12">
    <source>
        <dbReference type="PROSITE" id="PS51898"/>
    </source>
</evidence>
<keyword evidence="6 10" id="KW-0229">DNA integration</keyword>
<comment type="caution">
    <text evidence="14">The sequence shown here is derived from an EMBL/GenBank/DDBJ whole genome shotgun (WGS) entry which is preliminary data.</text>
</comment>
<dbReference type="InterPro" id="IPR050090">
    <property type="entry name" value="Tyrosine_recombinase_XerCD"/>
</dbReference>
<feature type="active site" evidence="10">
    <location>
        <position position="145"/>
    </location>
</feature>
<dbReference type="InterPro" id="IPR002104">
    <property type="entry name" value="Integrase_catalytic"/>
</dbReference>
<dbReference type="GO" id="GO:0005737">
    <property type="term" value="C:cytoplasm"/>
    <property type="evidence" value="ECO:0007669"/>
    <property type="project" value="UniProtKB-SubCell"/>
</dbReference>
<dbReference type="SUPFAM" id="SSF56349">
    <property type="entry name" value="DNA breaking-rejoining enzymes"/>
    <property type="match status" value="1"/>
</dbReference>
<dbReference type="Gene3D" id="1.10.443.10">
    <property type="entry name" value="Intergrase catalytic core"/>
    <property type="match status" value="1"/>
</dbReference>
<keyword evidence="7 10" id="KW-0238">DNA-binding</keyword>
<comment type="subunit">
    <text evidence="10">Forms a cyclic heterotetrameric complex composed of two molecules of XerC and two molecules of XerD.</text>
</comment>
<name>A0A2P6MG21_ALKUR</name>
<feature type="active site" evidence="10">
    <location>
        <position position="238"/>
    </location>
</feature>
<dbReference type="InterPro" id="IPR011010">
    <property type="entry name" value="DNA_brk_join_enz"/>
</dbReference>
<feature type="domain" description="Core-binding (CB)" evidence="13">
    <location>
        <begin position="1"/>
        <end position="84"/>
    </location>
</feature>
<dbReference type="InterPro" id="IPR011931">
    <property type="entry name" value="Recomb_XerC"/>
</dbReference>
<dbReference type="PROSITE" id="PS51900">
    <property type="entry name" value="CB"/>
    <property type="match status" value="1"/>
</dbReference>
<evidence type="ECO:0000256" key="4">
    <source>
        <dbReference type="ARBA" id="ARBA00022618"/>
    </source>
</evidence>
<evidence type="ECO:0000256" key="10">
    <source>
        <dbReference type="HAMAP-Rule" id="MF_01808"/>
    </source>
</evidence>
<dbReference type="NCBIfam" id="TIGR02224">
    <property type="entry name" value="recomb_XerC"/>
    <property type="match status" value="1"/>
</dbReference>
<comment type="subcellular location">
    <subcellularLocation>
        <location evidence="1 10">Cytoplasm</location>
    </subcellularLocation>
</comment>
<evidence type="ECO:0000256" key="5">
    <source>
        <dbReference type="ARBA" id="ARBA00022829"/>
    </source>
</evidence>
<keyword evidence="5 10" id="KW-0159">Chromosome partition</keyword>
<evidence type="ECO:0000259" key="13">
    <source>
        <dbReference type="PROSITE" id="PS51900"/>
    </source>
</evidence>
<evidence type="ECO:0000313" key="14">
    <source>
        <dbReference type="EMBL" id="PRO65239.1"/>
    </source>
</evidence>
<gene>
    <name evidence="10 14" type="primary">xerC</name>
    <name evidence="14" type="ORF">C6I21_10570</name>
</gene>
<dbReference type="InterPro" id="IPR013762">
    <property type="entry name" value="Integrase-like_cat_sf"/>
</dbReference>
<dbReference type="InterPro" id="IPR010998">
    <property type="entry name" value="Integrase_recombinase_N"/>
</dbReference>
<feature type="active site" evidence="10">
    <location>
        <position position="169"/>
    </location>
</feature>
<dbReference type="InterPro" id="IPR044068">
    <property type="entry name" value="CB"/>
</dbReference>
<evidence type="ECO:0000256" key="3">
    <source>
        <dbReference type="ARBA" id="ARBA00022490"/>
    </source>
</evidence>
<proteinExistence type="inferred from homology"/>
<feature type="active site" evidence="10">
    <location>
        <position position="264"/>
    </location>
</feature>
<evidence type="ECO:0000313" key="15">
    <source>
        <dbReference type="Proteomes" id="UP000243650"/>
    </source>
</evidence>
<protein>
    <recommendedName>
        <fullName evidence="10 11">Tyrosine recombinase XerC</fullName>
    </recommendedName>
</protein>
<dbReference type="HAMAP" id="MF_01808">
    <property type="entry name" value="Recomb_XerC_XerD"/>
    <property type="match status" value="1"/>
</dbReference>
<accession>A0A2P6MG21</accession>
<dbReference type="RefSeq" id="WP_105959439.1">
    <property type="nucleotide sequence ID" value="NZ_PVNS01000009.1"/>
</dbReference>
<dbReference type="GO" id="GO:0051301">
    <property type="term" value="P:cell division"/>
    <property type="evidence" value="ECO:0007669"/>
    <property type="project" value="UniProtKB-UniRule"/>
</dbReference>
<evidence type="ECO:0000256" key="7">
    <source>
        <dbReference type="ARBA" id="ARBA00023125"/>
    </source>
</evidence>
<evidence type="ECO:0000256" key="1">
    <source>
        <dbReference type="ARBA" id="ARBA00004496"/>
    </source>
</evidence>
<sequence length="292" mass="33602">MNEIASFQTYLRVERQLSEQTVQGYCRDLHSFSSYCEQRWQLTAAAVSYVHIRDYLTELYTRGMSRRSTARHLSSLRAFYRFLLREGLIEENPVQQLHRPKQDQPLPSFFYENEVTALLEHLPKDTWLDKRNAALFELLYATGIRASECTGLQLGDVDLELEMILVNGKGGRQRYVPVGSFAVDALQTYLQASGVKRREGETSLFLNYRGESLSVRGLQKALETAASKTAPDINVHPHKLRHTFATHLLNEGADLRTVQELLGHKNLRATQLYTHVTKDHLRDIYRQSHPRA</sequence>
<keyword evidence="9 10" id="KW-0131">Cell cycle</keyword>
<keyword evidence="8 10" id="KW-0233">DNA recombination</keyword>
<dbReference type="PANTHER" id="PTHR30349:SF77">
    <property type="entry name" value="TYROSINE RECOMBINASE XERC"/>
    <property type="match status" value="1"/>
</dbReference>
<dbReference type="InterPro" id="IPR023009">
    <property type="entry name" value="Tyrosine_recombinase_XerC/XerD"/>
</dbReference>
<dbReference type="OrthoDB" id="9801717at2"/>
<dbReference type="Proteomes" id="UP000243650">
    <property type="component" value="Unassembled WGS sequence"/>
</dbReference>
<feature type="active site" evidence="10">
    <location>
        <position position="241"/>
    </location>
</feature>
<reference evidence="14 15" key="1">
    <citation type="submission" date="2018-03" db="EMBL/GenBank/DDBJ databases">
        <title>Bacillus urumqiensis sp. nov., a moderately haloalkaliphilic bacterium isolated from a salt lake.</title>
        <authorList>
            <person name="Zhao B."/>
            <person name="Liao Z."/>
        </authorList>
    </citation>
    <scope>NUCLEOTIDE SEQUENCE [LARGE SCALE GENOMIC DNA]</scope>
    <source>
        <strain evidence="14 15">BZ-SZ-XJ18</strain>
    </source>
</reference>
<comment type="function">
    <text evidence="10">Site-specific tyrosine recombinase, which acts by catalyzing the cutting and rejoining of the recombining DNA molecules. The XerC-XerD complex is essential to convert dimers of the bacterial chromosome into monomers to permit their segregation at cell division. It also contributes to the segregational stability of plasmids.</text>
</comment>
<dbReference type="InterPro" id="IPR004107">
    <property type="entry name" value="Integrase_SAM-like_N"/>
</dbReference>
<dbReference type="AlphaFoldDB" id="A0A2P6MG21"/>
<evidence type="ECO:0000256" key="8">
    <source>
        <dbReference type="ARBA" id="ARBA00023172"/>
    </source>
</evidence>
<dbReference type="NCBIfam" id="NF040815">
    <property type="entry name" value="recomb_XerA_Arch"/>
    <property type="match status" value="1"/>
</dbReference>
<organism evidence="14 15">
    <name type="scientific">Alkalicoccus urumqiensis</name>
    <name type="common">Bacillus urumqiensis</name>
    <dbReference type="NCBI Taxonomy" id="1548213"/>
    <lineage>
        <taxon>Bacteria</taxon>
        <taxon>Bacillati</taxon>
        <taxon>Bacillota</taxon>
        <taxon>Bacilli</taxon>
        <taxon>Bacillales</taxon>
        <taxon>Bacillaceae</taxon>
        <taxon>Alkalicoccus</taxon>
    </lineage>
</organism>